<dbReference type="AlphaFoldDB" id="D8TEC8"/>
<keyword evidence="3" id="KW-1185">Reference proteome</keyword>
<keyword evidence="1" id="KW-1133">Transmembrane helix</keyword>
<protein>
    <submittedName>
        <fullName evidence="2">Uncharacterized protein</fullName>
    </submittedName>
</protein>
<reference evidence="2 3" key="1">
    <citation type="journal article" date="2011" name="Science">
        <title>The Selaginella genome identifies genetic changes associated with the evolution of vascular plants.</title>
        <authorList>
            <person name="Banks J.A."/>
            <person name="Nishiyama T."/>
            <person name="Hasebe M."/>
            <person name="Bowman J.L."/>
            <person name="Gribskov M."/>
            <person name="dePamphilis C."/>
            <person name="Albert V.A."/>
            <person name="Aono N."/>
            <person name="Aoyama T."/>
            <person name="Ambrose B.A."/>
            <person name="Ashton N.W."/>
            <person name="Axtell M.J."/>
            <person name="Barker E."/>
            <person name="Barker M.S."/>
            <person name="Bennetzen J.L."/>
            <person name="Bonawitz N.D."/>
            <person name="Chapple C."/>
            <person name="Cheng C."/>
            <person name="Correa L.G."/>
            <person name="Dacre M."/>
            <person name="DeBarry J."/>
            <person name="Dreyer I."/>
            <person name="Elias M."/>
            <person name="Engstrom E.M."/>
            <person name="Estelle M."/>
            <person name="Feng L."/>
            <person name="Finet C."/>
            <person name="Floyd S.K."/>
            <person name="Frommer W.B."/>
            <person name="Fujita T."/>
            <person name="Gramzow L."/>
            <person name="Gutensohn M."/>
            <person name="Harholt J."/>
            <person name="Hattori M."/>
            <person name="Heyl A."/>
            <person name="Hirai T."/>
            <person name="Hiwatashi Y."/>
            <person name="Ishikawa M."/>
            <person name="Iwata M."/>
            <person name="Karol K.G."/>
            <person name="Koehler B."/>
            <person name="Kolukisaoglu U."/>
            <person name="Kubo M."/>
            <person name="Kurata T."/>
            <person name="Lalonde S."/>
            <person name="Li K."/>
            <person name="Li Y."/>
            <person name="Litt A."/>
            <person name="Lyons E."/>
            <person name="Manning G."/>
            <person name="Maruyama T."/>
            <person name="Michael T.P."/>
            <person name="Mikami K."/>
            <person name="Miyazaki S."/>
            <person name="Morinaga S."/>
            <person name="Murata T."/>
            <person name="Mueller-Roeber B."/>
            <person name="Nelson D.R."/>
            <person name="Obara M."/>
            <person name="Oguri Y."/>
            <person name="Olmstead R.G."/>
            <person name="Onodera N."/>
            <person name="Petersen B.L."/>
            <person name="Pils B."/>
            <person name="Prigge M."/>
            <person name="Rensing S.A."/>
            <person name="Riano-Pachon D.M."/>
            <person name="Roberts A.W."/>
            <person name="Sato Y."/>
            <person name="Scheller H.V."/>
            <person name="Schulz B."/>
            <person name="Schulz C."/>
            <person name="Shakirov E.V."/>
            <person name="Shibagaki N."/>
            <person name="Shinohara N."/>
            <person name="Shippen D.E."/>
            <person name="Soerensen I."/>
            <person name="Sotooka R."/>
            <person name="Sugimoto N."/>
            <person name="Sugita M."/>
            <person name="Sumikawa N."/>
            <person name="Tanurdzic M."/>
            <person name="Theissen G."/>
            <person name="Ulvskov P."/>
            <person name="Wakazuki S."/>
            <person name="Weng J.K."/>
            <person name="Willats W.W."/>
            <person name="Wipf D."/>
            <person name="Wolf P.G."/>
            <person name="Yang L."/>
            <person name="Zimmer A.D."/>
            <person name="Zhu Q."/>
            <person name="Mitros T."/>
            <person name="Hellsten U."/>
            <person name="Loque D."/>
            <person name="Otillar R."/>
            <person name="Salamov A."/>
            <person name="Schmutz J."/>
            <person name="Shapiro H."/>
            <person name="Lindquist E."/>
            <person name="Lucas S."/>
            <person name="Rokhsar D."/>
            <person name="Grigoriev I.V."/>
        </authorList>
    </citation>
    <scope>NUCLEOTIDE SEQUENCE [LARGE SCALE GENOMIC DNA]</scope>
</reference>
<accession>D8TEC8</accession>
<keyword evidence="1" id="KW-0472">Membrane</keyword>
<proteinExistence type="predicted"/>
<dbReference type="EMBL" id="GL377740">
    <property type="protein sequence ID" value="EFJ04997.1"/>
    <property type="molecule type" value="Genomic_DNA"/>
</dbReference>
<evidence type="ECO:0000313" key="2">
    <source>
        <dbReference type="EMBL" id="EFJ04997.1"/>
    </source>
</evidence>
<name>D8TEC8_SELML</name>
<gene>
    <name evidence="2" type="ORF">SELMODRAFT_431909</name>
</gene>
<dbReference type="HOGENOM" id="CLU_065690_0_0_1"/>
<dbReference type="InParanoid" id="D8TEC8"/>
<dbReference type="Gramene" id="EFJ04997">
    <property type="protein sequence ID" value="EFJ04997"/>
    <property type="gene ID" value="SELMODRAFT_431909"/>
</dbReference>
<evidence type="ECO:0000256" key="1">
    <source>
        <dbReference type="SAM" id="Phobius"/>
    </source>
</evidence>
<organism evidence="3">
    <name type="scientific">Selaginella moellendorffii</name>
    <name type="common">Spikemoss</name>
    <dbReference type="NCBI Taxonomy" id="88036"/>
    <lineage>
        <taxon>Eukaryota</taxon>
        <taxon>Viridiplantae</taxon>
        <taxon>Streptophyta</taxon>
        <taxon>Embryophyta</taxon>
        <taxon>Tracheophyta</taxon>
        <taxon>Lycopodiopsida</taxon>
        <taxon>Selaginellales</taxon>
        <taxon>Selaginellaceae</taxon>
        <taxon>Selaginella</taxon>
    </lineage>
</organism>
<evidence type="ECO:0000313" key="3">
    <source>
        <dbReference type="Proteomes" id="UP000001514"/>
    </source>
</evidence>
<dbReference type="KEGG" id="smo:SELMODRAFT_431909"/>
<feature type="transmembrane region" description="Helical" evidence="1">
    <location>
        <begin position="7"/>
        <end position="28"/>
    </location>
</feature>
<sequence length="309" mass="34317">MALFSKLGALAALGIALFIISSKIVALFQVGDLAAMPCGLPVLGVLCPAAILLYTKIKISWRESVGIPLETLAMAYFLSSITDRASMAVLAQWHPRSSSSILSVILAFLSCRNEDLLLPITCLVPNWMIDPLFSVIQHVSIERELPCPFIITGKTILVDMAEGAQRDLIDILGEQRPAMVLKRDDRYPITRGSTPSHVDLFLYVASDELLHNYDALTQQTRAAYLAAKVSKPVDAFVVVGKEKEMMRDLGLGPACLLLSRSVKRQLDKLGYEYRLYCFKDRSPLGFIDAPAPGPYIPPHRNPRRNHRRR</sequence>
<feature type="transmembrane region" description="Helical" evidence="1">
    <location>
        <begin position="34"/>
        <end position="54"/>
    </location>
</feature>
<dbReference type="Proteomes" id="UP000001514">
    <property type="component" value="Unassembled WGS sequence"/>
</dbReference>
<keyword evidence="1" id="KW-0812">Transmembrane</keyword>